<dbReference type="Pfam" id="PF18962">
    <property type="entry name" value="Por_Secre_tail"/>
    <property type="match status" value="1"/>
</dbReference>
<evidence type="ECO:0000256" key="5">
    <source>
        <dbReference type="SAM" id="SignalP"/>
    </source>
</evidence>
<dbReference type="Pfam" id="PF13385">
    <property type="entry name" value="Laminin_G_3"/>
    <property type="match status" value="2"/>
</dbReference>
<dbReference type="InterPro" id="IPR013783">
    <property type="entry name" value="Ig-like_fold"/>
</dbReference>
<accession>A0A4S8HZG3</accession>
<dbReference type="GO" id="GO:0005975">
    <property type="term" value="P:carbohydrate metabolic process"/>
    <property type="evidence" value="ECO:0007669"/>
    <property type="project" value="UniProtKB-ARBA"/>
</dbReference>
<dbReference type="PROSITE" id="PS50853">
    <property type="entry name" value="FN3"/>
    <property type="match status" value="1"/>
</dbReference>
<feature type="signal peptide" evidence="5">
    <location>
        <begin position="1"/>
        <end position="30"/>
    </location>
</feature>
<dbReference type="GO" id="GO:0046872">
    <property type="term" value="F:metal ion binding"/>
    <property type="evidence" value="ECO:0007669"/>
    <property type="project" value="UniProtKB-KW"/>
</dbReference>
<dbReference type="InterPro" id="IPR013320">
    <property type="entry name" value="ConA-like_dom_sf"/>
</dbReference>
<dbReference type="InterPro" id="IPR012334">
    <property type="entry name" value="Pectin_lyas_fold"/>
</dbReference>
<gene>
    <name evidence="7" type="ORF">FAM09_03210</name>
</gene>
<dbReference type="OrthoDB" id="9803616at2"/>
<feature type="domain" description="Fibronectin type-III" evidence="6">
    <location>
        <begin position="475"/>
        <end position="571"/>
    </location>
</feature>
<dbReference type="SUPFAM" id="SSF49299">
    <property type="entry name" value="PKD domain"/>
    <property type="match status" value="1"/>
</dbReference>
<dbReference type="InterPro" id="IPR052063">
    <property type="entry name" value="Polysaccharide_Lyase_1"/>
</dbReference>
<evidence type="ECO:0000256" key="1">
    <source>
        <dbReference type="ARBA" id="ARBA00022723"/>
    </source>
</evidence>
<dbReference type="InterPro" id="IPR003961">
    <property type="entry name" value="FN3_dom"/>
</dbReference>
<dbReference type="Gene3D" id="2.60.120.200">
    <property type="match status" value="2"/>
</dbReference>
<dbReference type="RefSeq" id="WP_136575627.1">
    <property type="nucleotide sequence ID" value="NZ_STFF01000001.1"/>
</dbReference>
<organism evidence="7 8">
    <name type="scientific">Niastella caeni</name>
    <dbReference type="NCBI Taxonomy" id="2569763"/>
    <lineage>
        <taxon>Bacteria</taxon>
        <taxon>Pseudomonadati</taxon>
        <taxon>Bacteroidota</taxon>
        <taxon>Chitinophagia</taxon>
        <taxon>Chitinophagales</taxon>
        <taxon>Chitinophagaceae</taxon>
        <taxon>Niastella</taxon>
    </lineage>
</organism>
<dbReference type="NCBIfam" id="TIGR04183">
    <property type="entry name" value="Por_Secre_tail"/>
    <property type="match status" value="1"/>
</dbReference>
<dbReference type="Gene3D" id="2.60.40.10">
    <property type="entry name" value="Immunoglobulins"/>
    <property type="match status" value="5"/>
</dbReference>
<dbReference type="Gene3D" id="2.160.20.10">
    <property type="entry name" value="Single-stranded right-handed beta-helix, Pectin lyase-like"/>
    <property type="match status" value="1"/>
</dbReference>
<dbReference type="InterPro" id="IPR011050">
    <property type="entry name" value="Pectin_lyase_fold/virulence"/>
</dbReference>
<evidence type="ECO:0000259" key="6">
    <source>
        <dbReference type="PROSITE" id="PS50853"/>
    </source>
</evidence>
<evidence type="ECO:0000313" key="7">
    <source>
        <dbReference type="EMBL" id="THU41137.1"/>
    </source>
</evidence>
<dbReference type="InterPro" id="IPR026444">
    <property type="entry name" value="Secre_tail"/>
</dbReference>
<keyword evidence="8" id="KW-1185">Reference proteome</keyword>
<sequence length="1649" mass="178132">MRKFALRQRKVILFAVLSFLFLHSFTVTHAQTLAFPGATGFGRFAKGARGVATPTVYVVTNLYDSGPGSFREAVSTPGRIVVFAVGGIINLASDVVVAANVTIAGQTAPGDGIVLFNKRVTFTGANNTICRFLRIRLGAAGNSGKDASGLANGANMIFDHMSFSWGMDEVFSINWDNKGTAPDSITVQNSIIAQGLHRENHSAGGLIQTPDGGKVSLIRNLYISNKTRNPKVKGVNEFVNNVVYDWGNGNRLGDNLNYGWSADAYIMGGSAGVSEVNIINNYFMGGPLTPPNKTTPFSRGTGTFFLYGAGNYFDNNQNGIQDGALVPYDTLGYPGIAADGFKTQPFPYPQANPAFTAEQAYSWVIDSVGASYPRRDQVDSLLAEEVRSRGTKGYYVYRESDLPFTNGGVGTVFNAPAPLDSDSDGMPDSWEDAHGLNKNNTQDAVAYNITHSQYLNIEVYINTLLETPPATFIRPPSNVTLTASTFELPAPYCKIVVQWTDNASNEDHFVLERSANGVTYTDITHPATNATSYSDSTGLLPNSTYYYRLKAVNSSGASSYSAPVSVKTPPLPSAPSAATAPVPANGNQYVELAGGVTTLKWSGSSNTVTYAIWFGTDTSNLVKKAEIAYTPNASYSVTGLTDFVNYYWRIDAINAKGTTQGELWQFRTSKNFPAGLAGHWSFDETEGRQATDSSTYQDHGVLGLDDDNQNIRVTGKINNALDFSTASQDMYVVNVPHQDHLYLDKSSFSLSFWMKADLSLLPADNNTSAYLLCKGSITRNGTTGATGKRFDIEFKNKQLRFAIDDDNDANGGGKDELQADGTPFFTGNWVHVTTIRDTATKKLRLYMNGALVKETAIAKANAGIGEASDLIIGNIGELEFLSSANKPAPYKGMLDELKIYNYALSAEEVLGLYHTSPLPLQPYNPSLANGAMLEGYGDSVRINWKGGLKTNRYKLYSGTDSSNLSYVSDIALNAPTYTFTNLTAKTNYYWRVDAEGDAGTTTGATWWFRAVSPKGMSGHWKFDEASGTVVADNSNYHHNGNIVNMPQVTFTTGKFGNGLQYLNPVAASAVHVPHAEHLLFDANSFSISLWVKLTNGSSNYNSSGGKDCYLIHKGQFTDPGGKWYGIQLKDSILTFAIDDASTKTNLDISLKKASAFHIFNNNFSNIIVIKDTAAKQIRVYINGVQAGSKTYTTIGTIGKAVPLLIGNSLENKPFHDVMDDVRLYNYALSPAEIASLLNGNPLIAAVTDPQPANGDTTVPYGTINLGWKGKGQTYNVYAGTTPDSLEQLITRITTTSFALTDANRPGNYYWRVDAVRDGEAATGPTWWFRIIDTVPPVAITKNISVTLSNGTATITASDVNNGSWDTFGIQQMQVSPSTFNCTNIGGNEVQLSVIDSNNNSATAKAIVTVIGVIPAPAITVSRTNPVYTGGDANTIYLGYGAQQLKLTAANAMPAQYTWSPANALSDSTIANPLFTPTQAGEYTYTAKATNQYGCTATASVNLHVEDVRCGGRDQKVMACYHGFGLCVSKLAVPILLYLGAELGACETNNARIVADQPQAIIDAQQKFMVYPTPASNQCSIAFTLNKPGKYRVELYNTQGRLIKVVGQGETNTNQLLTYPMNTSQLSTGVYFIKLVTATDVQVKQLIIQR</sequence>
<keyword evidence="2 5" id="KW-0732">Signal</keyword>
<dbReference type="SMART" id="SM00560">
    <property type="entry name" value="LamGL"/>
    <property type="match status" value="2"/>
</dbReference>
<dbReference type="EMBL" id="STFF01000001">
    <property type="protein sequence ID" value="THU41137.1"/>
    <property type="molecule type" value="Genomic_DNA"/>
</dbReference>
<dbReference type="SUPFAM" id="SSF49265">
    <property type="entry name" value="Fibronectin type III"/>
    <property type="match status" value="2"/>
</dbReference>
<keyword evidence="3" id="KW-1015">Disulfide bond</keyword>
<feature type="chain" id="PRO_5020608113" evidence="5">
    <location>
        <begin position="31"/>
        <end position="1649"/>
    </location>
</feature>
<evidence type="ECO:0000256" key="2">
    <source>
        <dbReference type="ARBA" id="ARBA00022729"/>
    </source>
</evidence>
<dbReference type="GO" id="GO:0004553">
    <property type="term" value="F:hydrolase activity, hydrolyzing O-glycosyl compounds"/>
    <property type="evidence" value="ECO:0007669"/>
    <property type="project" value="UniProtKB-ARBA"/>
</dbReference>
<protein>
    <submittedName>
        <fullName evidence="7">T9SS type A sorting domain-containing protein</fullName>
    </submittedName>
</protein>
<dbReference type="SMART" id="SM00060">
    <property type="entry name" value="FN3"/>
    <property type="match status" value="3"/>
</dbReference>
<evidence type="ECO:0000256" key="4">
    <source>
        <dbReference type="ARBA" id="ARBA00023180"/>
    </source>
</evidence>
<name>A0A4S8HZG3_9BACT</name>
<keyword evidence="1" id="KW-0479">Metal-binding</keyword>
<dbReference type="Proteomes" id="UP000306918">
    <property type="component" value="Unassembled WGS sequence"/>
</dbReference>
<dbReference type="SUPFAM" id="SSF49899">
    <property type="entry name" value="Concanavalin A-like lectins/glucanases"/>
    <property type="match status" value="2"/>
</dbReference>
<dbReference type="CDD" id="cd00063">
    <property type="entry name" value="FN3"/>
    <property type="match status" value="1"/>
</dbReference>
<dbReference type="InterPro" id="IPR036116">
    <property type="entry name" value="FN3_sf"/>
</dbReference>
<reference evidence="7 8" key="1">
    <citation type="submission" date="2019-04" db="EMBL/GenBank/DDBJ databases">
        <title>Niastella caeni sp. nov., isolated from activated sludge.</title>
        <authorList>
            <person name="Sheng M."/>
        </authorList>
    </citation>
    <scope>NUCLEOTIDE SEQUENCE [LARGE SCALE GENOMIC DNA]</scope>
    <source>
        <strain evidence="7 8">HX-2-15</strain>
    </source>
</reference>
<dbReference type="InterPro" id="IPR006558">
    <property type="entry name" value="LamG-like"/>
</dbReference>
<comment type="caution">
    <text evidence="7">The sequence shown here is derived from an EMBL/GenBank/DDBJ whole genome shotgun (WGS) entry which is preliminary data.</text>
</comment>
<evidence type="ECO:0000313" key="8">
    <source>
        <dbReference type="Proteomes" id="UP000306918"/>
    </source>
</evidence>
<evidence type="ECO:0000256" key="3">
    <source>
        <dbReference type="ARBA" id="ARBA00023157"/>
    </source>
</evidence>
<dbReference type="PANTHER" id="PTHR42970:SF1">
    <property type="entry name" value="PECTATE LYASE C-RELATED"/>
    <property type="match status" value="1"/>
</dbReference>
<dbReference type="PANTHER" id="PTHR42970">
    <property type="entry name" value="PECTATE LYASE C-RELATED"/>
    <property type="match status" value="1"/>
</dbReference>
<dbReference type="InterPro" id="IPR035986">
    <property type="entry name" value="PKD_dom_sf"/>
</dbReference>
<dbReference type="SUPFAM" id="SSF51126">
    <property type="entry name" value="Pectin lyase-like"/>
    <property type="match status" value="1"/>
</dbReference>
<proteinExistence type="predicted"/>
<keyword evidence="4" id="KW-0325">Glycoprotein</keyword>